<dbReference type="SUPFAM" id="SSF143880">
    <property type="entry name" value="NE0471 N-terminal domain-like"/>
    <property type="match status" value="1"/>
</dbReference>
<evidence type="ECO:0000313" key="2">
    <source>
        <dbReference type="Proteomes" id="UP001519273"/>
    </source>
</evidence>
<dbReference type="RefSeq" id="WP_209853052.1">
    <property type="nucleotide sequence ID" value="NZ_CBCRVE010000009.1"/>
</dbReference>
<keyword evidence="2" id="KW-1185">Reference proteome</keyword>
<name>A0ABS4H7J4_9BACL</name>
<protein>
    <recommendedName>
        <fullName evidence="3">DUF2442 domain-containing protein</fullName>
    </recommendedName>
</protein>
<organism evidence="1 2">
    <name type="scientific">Paenibacillus sediminis</name>
    <dbReference type="NCBI Taxonomy" id="664909"/>
    <lineage>
        <taxon>Bacteria</taxon>
        <taxon>Bacillati</taxon>
        <taxon>Bacillota</taxon>
        <taxon>Bacilli</taxon>
        <taxon>Bacillales</taxon>
        <taxon>Paenibacillaceae</taxon>
        <taxon>Paenibacillus</taxon>
    </lineage>
</organism>
<evidence type="ECO:0000313" key="1">
    <source>
        <dbReference type="EMBL" id="MBP1938507.1"/>
    </source>
</evidence>
<dbReference type="Proteomes" id="UP001519273">
    <property type="component" value="Unassembled WGS sequence"/>
</dbReference>
<comment type="caution">
    <text evidence="1">The sequence shown here is derived from an EMBL/GenBank/DDBJ whole genome shotgun (WGS) entry which is preliminary data.</text>
</comment>
<gene>
    <name evidence="1" type="ORF">J2Z20_003429</name>
</gene>
<evidence type="ECO:0008006" key="3">
    <source>
        <dbReference type="Google" id="ProtNLM"/>
    </source>
</evidence>
<dbReference type="EMBL" id="JAGGKP010000016">
    <property type="protein sequence ID" value="MBP1938507.1"/>
    <property type="molecule type" value="Genomic_DNA"/>
</dbReference>
<proteinExistence type="predicted"/>
<accession>A0ABS4H7J4</accession>
<dbReference type="Gene3D" id="3.30.2020.10">
    <property type="entry name" value="NE0471-like N-terminal domain"/>
    <property type="match status" value="1"/>
</dbReference>
<dbReference type="InterPro" id="IPR036782">
    <property type="entry name" value="NE0471-like_N"/>
</dbReference>
<sequence length="87" mass="10069">MKVTSVYPFPSLVLILEFDHLNEYRVLDMKRFLEGDTGLLAEMRDNVEMFMTAKIDPFSCSVSWENGVDFYLSILIKKSESHHGGDY</sequence>
<reference evidence="1 2" key="1">
    <citation type="submission" date="2021-03" db="EMBL/GenBank/DDBJ databases">
        <title>Genomic Encyclopedia of Type Strains, Phase IV (KMG-IV): sequencing the most valuable type-strain genomes for metagenomic binning, comparative biology and taxonomic classification.</title>
        <authorList>
            <person name="Goeker M."/>
        </authorList>
    </citation>
    <scope>NUCLEOTIDE SEQUENCE [LARGE SCALE GENOMIC DNA]</scope>
    <source>
        <strain evidence="1 2">DSM 23491</strain>
    </source>
</reference>